<evidence type="ECO:0000256" key="3">
    <source>
        <dbReference type="ARBA" id="ARBA00015281"/>
    </source>
</evidence>
<dbReference type="Proteomes" id="UP001255416">
    <property type="component" value="Unassembled WGS sequence"/>
</dbReference>
<reference evidence="8" key="1">
    <citation type="submission" date="2023-05" db="EMBL/GenBank/DDBJ databases">
        <title>Sedimentitalea sp. nov. JM2-8.</title>
        <authorList>
            <person name="Huang J."/>
        </authorList>
    </citation>
    <scope>NUCLEOTIDE SEQUENCE [LARGE SCALE GENOMIC DNA]</scope>
    <source>
        <strain evidence="8">KHS03</strain>
    </source>
</reference>
<comment type="similarity">
    <text evidence="2">Belongs to the rickettsiale 17 kDa surface antigen family.</text>
</comment>
<evidence type="ECO:0000256" key="4">
    <source>
        <dbReference type="ARBA" id="ARBA00023288"/>
    </source>
</evidence>
<feature type="domain" description="Glycine zipper 2TM" evidence="6">
    <location>
        <begin position="36"/>
        <end position="66"/>
    </location>
</feature>
<comment type="caution">
    <text evidence="7">The sequence shown here is derived from an EMBL/GenBank/DDBJ whole genome shotgun (WGS) entry which is preliminary data.</text>
</comment>
<evidence type="ECO:0000256" key="1">
    <source>
        <dbReference type="ARBA" id="ARBA00004459"/>
    </source>
</evidence>
<keyword evidence="8" id="KW-1185">Reference proteome</keyword>
<evidence type="ECO:0000256" key="5">
    <source>
        <dbReference type="SAM" id="SignalP"/>
    </source>
</evidence>
<sequence length="74" mass="7350">MERMANPRSSLVIVAVTTVALTFTSAPPVHADVLKGAVVGAGVGALIGGKKGARNGAIVGAVAGGVKRSKKKKR</sequence>
<evidence type="ECO:0000313" key="7">
    <source>
        <dbReference type="EMBL" id="MDU9006858.1"/>
    </source>
</evidence>
<dbReference type="EMBL" id="JASMWN010000033">
    <property type="protein sequence ID" value="MDU9006858.1"/>
    <property type="molecule type" value="Genomic_DNA"/>
</dbReference>
<evidence type="ECO:0000256" key="2">
    <source>
        <dbReference type="ARBA" id="ARBA00008681"/>
    </source>
</evidence>
<protein>
    <recommendedName>
        <fullName evidence="3">17 kDa surface antigen</fullName>
    </recommendedName>
</protein>
<dbReference type="InterPro" id="IPR008816">
    <property type="entry name" value="Gly_zipper_2TM_dom"/>
</dbReference>
<organism evidence="7 8">
    <name type="scientific">Sedimentitalea todarodis</name>
    <dbReference type="NCBI Taxonomy" id="1631240"/>
    <lineage>
        <taxon>Bacteria</taxon>
        <taxon>Pseudomonadati</taxon>
        <taxon>Pseudomonadota</taxon>
        <taxon>Alphaproteobacteria</taxon>
        <taxon>Rhodobacterales</taxon>
        <taxon>Paracoccaceae</taxon>
        <taxon>Sedimentitalea</taxon>
    </lineage>
</organism>
<feature type="signal peptide" evidence="5">
    <location>
        <begin position="1"/>
        <end position="31"/>
    </location>
</feature>
<keyword evidence="4" id="KW-0449">Lipoprotein</keyword>
<dbReference type="Pfam" id="PF05433">
    <property type="entry name" value="Rick_17kDa_Anti"/>
    <property type="match status" value="1"/>
</dbReference>
<comment type="subcellular location">
    <subcellularLocation>
        <location evidence="1">Cell outer membrane</location>
        <topology evidence="1">Lipid-anchor</topology>
    </subcellularLocation>
</comment>
<name>A0ABU3VL06_9RHOB</name>
<accession>A0ABU3VL06</accession>
<dbReference type="RefSeq" id="WP_316782236.1">
    <property type="nucleotide sequence ID" value="NZ_JASMWN010000033.1"/>
</dbReference>
<feature type="chain" id="PRO_5046039999" description="17 kDa surface antigen" evidence="5">
    <location>
        <begin position="32"/>
        <end position="74"/>
    </location>
</feature>
<evidence type="ECO:0000313" key="8">
    <source>
        <dbReference type="Proteomes" id="UP001255416"/>
    </source>
</evidence>
<gene>
    <name evidence="7" type="ORF">QO231_23775</name>
</gene>
<keyword evidence="5" id="KW-0732">Signal</keyword>
<proteinExistence type="inferred from homology"/>
<evidence type="ECO:0000259" key="6">
    <source>
        <dbReference type="Pfam" id="PF05433"/>
    </source>
</evidence>